<sequence>MALTEAWYRELAEESGERIINGLCETIQGGPLG</sequence>
<accession>A0A4U9DD34</accession>
<name>A0A4U9DD34_RAOTE</name>
<dbReference type="Proteomes" id="UP000339249">
    <property type="component" value="Unassembled WGS sequence"/>
</dbReference>
<dbReference type="EMBL" id="CABDVU010000001">
    <property type="protein sequence ID" value="VTN15572.1"/>
    <property type="molecule type" value="Genomic_DNA"/>
</dbReference>
<reference evidence="1 2" key="1">
    <citation type="submission" date="2019-04" db="EMBL/GenBank/DDBJ databases">
        <authorList>
            <consortium name="Pathogen Informatics"/>
        </authorList>
    </citation>
    <scope>NUCLEOTIDE SEQUENCE [LARGE SCALE GENOMIC DNA]</scope>
    <source>
        <strain evidence="1 2">NCTC9185</strain>
    </source>
</reference>
<protein>
    <submittedName>
        <fullName evidence="1">Uncharacterized protein</fullName>
    </submittedName>
</protein>
<evidence type="ECO:0000313" key="2">
    <source>
        <dbReference type="Proteomes" id="UP000339249"/>
    </source>
</evidence>
<dbReference type="AlphaFoldDB" id="A0A4U9DD34"/>
<dbReference type="Gene3D" id="3.30.9.30">
    <property type="match status" value="1"/>
</dbReference>
<proteinExistence type="predicted"/>
<gene>
    <name evidence="1" type="ORF">NCTC9185_07660</name>
</gene>
<organism evidence="1 2">
    <name type="scientific">Raoultella terrigena</name>
    <name type="common">Klebsiella terrigena</name>
    <dbReference type="NCBI Taxonomy" id="577"/>
    <lineage>
        <taxon>Bacteria</taxon>
        <taxon>Pseudomonadati</taxon>
        <taxon>Pseudomonadota</taxon>
        <taxon>Gammaproteobacteria</taxon>
        <taxon>Enterobacterales</taxon>
        <taxon>Enterobacteriaceae</taxon>
        <taxon>Klebsiella/Raoultella group</taxon>
        <taxon>Raoultella</taxon>
    </lineage>
</organism>
<evidence type="ECO:0000313" key="1">
    <source>
        <dbReference type="EMBL" id="VTN15572.1"/>
    </source>
</evidence>